<dbReference type="AlphaFoldDB" id="A0A6L5YPV5"/>
<evidence type="ECO:0000313" key="8">
    <source>
        <dbReference type="Proteomes" id="UP000474024"/>
    </source>
</evidence>
<evidence type="ECO:0000313" key="7">
    <source>
        <dbReference type="EMBL" id="MST74019.1"/>
    </source>
</evidence>
<sequence length="264" mass="30128">MIRKGFEFYDECKKDNVGAYAAQSAFFIILSALPFLMVIFSLLKYTFIGKADFLQIVQAFCPDYVLPFMIAMIDEVYEHSAGILSITAIAAIWSAAKGLQYITNGLNAVYDVDENRNWFILRFWAIIYTLIFALAILFMLGFIVFGKYVKSVLFQKFPHTALLAFFGSWMKWLFGILILIVFFIVIFTALPNKKLHFKGQIVGACFTAVGWTVFSYGLSIYVDYFNGFSMYGSLTTLMLLMLWVYFCVYIMLIGGELNAFLTKA</sequence>
<dbReference type="EMBL" id="VUNI01000003">
    <property type="protein sequence ID" value="MST74019.1"/>
    <property type="molecule type" value="Genomic_DNA"/>
</dbReference>
<proteinExistence type="predicted"/>
<name>A0A6L5YPV5_9FIRM</name>
<feature type="transmembrane region" description="Helical" evidence="6">
    <location>
        <begin position="228"/>
        <end position="253"/>
    </location>
</feature>
<dbReference type="PANTHER" id="PTHR30213:SF0">
    <property type="entry name" value="UPF0761 MEMBRANE PROTEIN YIHY"/>
    <property type="match status" value="1"/>
</dbReference>
<dbReference type="InterPro" id="IPR017039">
    <property type="entry name" value="Virul_fac_BrkB"/>
</dbReference>
<keyword evidence="4 6" id="KW-1133">Transmembrane helix</keyword>
<keyword evidence="8" id="KW-1185">Reference proteome</keyword>
<dbReference type="RefSeq" id="WP_154428744.1">
    <property type="nucleotide sequence ID" value="NZ_VUNI01000003.1"/>
</dbReference>
<keyword evidence="2" id="KW-1003">Cell membrane</keyword>
<comment type="caution">
    <text evidence="7">The sequence shown here is derived from an EMBL/GenBank/DDBJ whole genome shotgun (WGS) entry which is preliminary data.</text>
</comment>
<evidence type="ECO:0000256" key="6">
    <source>
        <dbReference type="SAM" id="Phobius"/>
    </source>
</evidence>
<feature type="transmembrane region" description="Helical" evidence="6">
    <location>
        <begin position="20"/>
        <end position="43"/>
    </location>
</feature>
<keyword evidence="5 6" id="KW-0472">Membrane</keyword>
<comment type="subcellular location">
    <subcellularLocation>
        <location evidence="1">Cell membrane</location>
        <topology evidence="1">Multi-pass membrane protein</topology>
    </subcellularLocation>
</comment>
<accession>A0A6L5YPV5</accession>
<gene>
    <name evidence="7" type="ORF">FYJ75_03065</name>
</gene>
<dbReference type="GO" id="GO:0005886">
    <property type="term" value="C:plasma membrane"/>
    <property type="evidence" value="ECO:0007669"/>
    <property type="project" value="UniProtKB-SubCell"/>
</dbReference>
<dbReference type="Proteomes" id="UP000474024">
    <property type="component" value="Unassembled WGS sequence"/>
</dbReference>
<organism evidence="7 8">
    <name type="scientific">Roseburia porci</name>
    <dbReference type="NCBI Taxonomy" id="2605790"/>
    <lineage>
        <taxon>Bacteria</taxon>
        <taxon>Bacillati</taxon>
        <taxon>Bacillota</taxon>
        <taxon>Clostridia</taxon>
        <taxon>Lachnospirales</taxon>
        <taxon>Lachnospiraceae</taxon>
        <taxon>Roseburia</taxon>
    </lineage>
</organism>
<feature type="transmembrane region" description="Helical" evidence="6">
    <location>
        <begin position="125"/>
        <end position="149"/>
    </location>
</feature>
<feature type="transmembrane region" description="Helical" evidence="6">
    <location>
        <begin position="169"/>
        <end position="189"/>
    </location>
</feature>
<evidence type="ECO:0000256" key="1">
    <source>
        <dbReference type="ARBA" id="ARBA00004651"/>
    </source>
</evidence>
<evidence type="ECO:0000256" key="4">
    <source>
        <dbReference type="ARBA" id="ARBA00022989"/>
    </source>
</evidence>
<protein>
    <submittedName>
        <fullName evidence="7">YihY/virulence factor BrkB family protein</fullName>
    </submittedName>
</protein>
<dbReference type="PANTHER" id="PTHR30213">
    <property type="entry name" value="INNER MEMBRANE PROTEIN YHJD"/>
    <property type="match status" value="1"/>
</dbReference>
<dbReference type="PIRSF" id="PIRSF035875">
    <property type="entry name" value="RNase_BN"/>
    <property type="match status" value="1"/>
</dbReference>
<evidence type="ECO:0000256" key="5">
    <source>
        <dbReference type="ARBA" id="ARBA00023136"/>
    </source>
</evidence>
<evidence type="ECO:0000256" key="2">
    <source>
        <dbReference type="ARBA" id="ARBA00022475"/>
    </source>
</evidence>
<feature type="transmembrane region" description="Helical" evidence="6">
    <location>
        <begin position="201"/>
        <end position="222"/>
    </location>
</feature>
<evidence type="ECO:0000256" key="3">
    <source>
        <dbReference type="ARBA" id="ARBA00022692"/>
    </source>
</evidence>
<reference evidence="7 8" key="1">
    <citation type="submission" date="2019-08" db="EMBL/GenBank/DDBJ databases">
        <title>In-depth cultivation of the pig gut microbiome towards novel bacterial diversity and tailored functional studies.</title>
        <authorList>
            <person name="Wylensek D."/>
            <person name="Hitch T.C.A."/>
            <person name="Clavel T."/>
        </authorList>
    </citation>
    <scope>NUCLEOTIDE SEQUENCE [LARGE SCALE GENOMIC DNA]</scope>
    <source>
        <strain evidence="7 8">MUC/MUC-530-WT-4D</strain>
    </source>
</reference>
<dbReference type="NCBIfam" id="TIGR00765">
    <property type="entry name" value="yihY_not_rbn"/>
    <property type="match status" value="1"/>
</dbReference>
<keyword evidence="3 6" id="KW-0812">Transmembrane</keyword>
<dbReference type="Pfam" id="PF03631">
    <property type="entry name" value="Virul_fac_BrkB"/>
    <property type="match status" value="1"/>
</dbReference>